<reference evidence="5" key="1">
    <citation type="submission" date="2020-10" db="EMBL/GenBank/DDBJ databases">
        <authorList>
            <person name="Gilroy R."/>
        </authorList>
    </citation>
    <scope>NUCLEOTIDE SEQUENCE</scope>
    <source>
        <strain evidence="5">B1-8020</strain>
    </source>
</reference>
<dbReference type="InterPro" id="IPR027417">
    <property type="entry name" value="P-loop_NTPase"/>
</dbReference>
<dbReference type="InterPro" id="IPR025302">
    <property type="entry name" value="DrrA1/2-like_C"/>
</dbReference>
<dbReference type="InterPro" id="IPR017871">
    <property type="entry name" value="ABC_transporter-like_CS"/>
</dbReference>
<dbReference type="Proteomes" id="UP000823604">
    <property type="component" value="Unassembled WGS sequence"/>
</dbReference>
<dbReference type="PANTHER" id="PTHR42711">
    <property type="entry name" value="ABC TRANSPORTER ATP-BINDING PROTEIN"/>
    <property type="match status" value="1"/>
</dbReference>
<dbReference type="Gene3D" id="3.40.50.300">
    <property type="entry name" value="P-loop containing nucleotide triphosphate hydrolases"/>
    <property type="match status" value="1"/>
</dbReference>
<dbReference type="AlphaFoldDB" id="A0A9D9IHA1"/>
<dbReference type="PROSITE" id="PS50893">
    <property type="entry name" value="ABC_TRANSPORTER_2"/>
    <property type="match status" value="1"/>
</dbReference>
<dbReference type="GO" id="GO:0016887">
    <property type="term" value="F:ATP hydrolysis activity"/>
    <property type="evidence" value="ECO:0007669"/>
    <property type="project" value="InterPro"/>
</dbReference>
<keyword evidence="1" id="KW-0813">Transport</keyword>
<dbReference type="GO" id="GO:0005524">
    <property type="term" value="F:ATP binding"/>
    <property type="evidence" value="ECO:0007669"/>
    <property type="project" value="UniProtKB-KW"/>
</dbReference>
<feature type="domain" description="ABC transporter" evidence="4">
    <location>
        <begin position="4"/>
        <end position="231"/>
    </location>
</feature>
<evidence type="ECO:0000256" key="3">
    <source>
        <dbReference type="ARBA" id="ARBA00022840"/>
    </source>
</evidence>
<proteinExistence type="predicted"/>
<evidence type="ECO:0000259" key="4">
    <source>
        <dbReference type="PROSITE" id="PS50893"/>
    </source>
</evidence>
<reference evidence="5" key="2">
    <citation type="journal article" date="2021" name="PeerJ">
        <title>Extensive microbial diversity within the chicken gut microbiome revealed by metagenomics and culture.</title>
        <authorList>
            <person name="Gilroy R."/>
            <person name="Ravi A."/>
            <person name="Getino M."/>
            <person name="Pursley I."/>
            <person name="Horton D.L."/>
            <person name="Alikhan N.F."/>
            <person name="Baker D."/>
            <person name="Gharbi K."/>
            <person name="Hall N."/>
            <person name="Watson M."/>
            <person name="Adriaenssens E.M."/>
            <person name="Foster-Nyarko E."/>
            <person name="Jarju S."/>
            <person name="Secka A."/>
            <person name="Antonio M."/>
            <person name="Oren A."/>
            <person name="Chaudhuri R.R."/>
            <person name="La Ragione R."/>
            <person name="Hildebrand F."/>
            <person name="Pallen M.J."/>
        </authorList>
    </citation>
    <scope>NUCLEOTIDE SEQUENCE</scope>
    <source>
        <strain evidence="5">B1-8020</strain>
    </source>
</reference>
<evidence type="ECO:0000256" key="2">
    <source>
        <dbReference type="ARBA" id="ARBA00022741"/>
    </source>
</evidence>
<dbReference type="PANTHER" id="PTHR42711:SF13">
    <property type="entry name" value="ABC TRANSPORTER, ATP-BINDING PROTEIN"/>
    <property type="match status" value="1"/>
</dbReference>
<accession>A0A9D9IHA1</accession>
<keyword evidence="2" id="KW-0547">Nucleotide-binding</keyword>
<gene>
    <name evidence="5" type="ORF">IAB81_02245</name>
</gene>
<dbReference type="InterPro" id="IPR003593">
    <property type="entry name" value="AAA+_ATPase"/>
</dbReference>
<dbReference type="SMART" id="SM00382">
    <property type="entry name" value="AAA"/>
    <property type="match status" value="1"/>
</dbReference>
<dbReference type="EMBL" id="JADIMA010000023">
    <property type="protein sequence ID" value="MBO8472437.1"/>
    <property type="molecule type" value="Genomic_DNA"/>
</dbReference>
<dbReference type="Pfam" id="PF00005">
    <property type="entry name" value="ABC_tran"/>
    <property type="match status" value="1"/>
</dbReference>
<keyword evidence="3 5" id="KW-0067">ATP-binding</keyword>
<evidence type="ECO:0000256" key="1">
    <source>
        <dbReference type="ARBA" id="ARBA00022448"/>
    </source>
</evidence>
<name>A0A9D9IHA1_9BACT</name>
<comment type="caution">
    <text evidence="5">The sequence shown here is derived from an EMBL/GenBank/DDBJ whole genome shotgun (WGS) entry which is preliminary data.</text>
</comment>
<sequence>MGIITCKNISKTFGDYKALDDINLDIPEGGIFGLLGPNGAGKTTLIRIINRITIPNSGEVFFQGRHMTDADVEKIGYMPEERGLYRKMKVGDQVLYLARLRGMSHADAMTELKKWFVRFGIESWWNKKIEELSKGMAQKVQFITTVVHRPKMIIMDEPFSGFDPVNAQLIREEMLRLNQEGATIVLSTHNMQSVEELCSGIGLINKSRLVESGNIDDIRRKYGTNNVEVVYTSDAVSIREGDTYRVVSDSDDGGRHTAVLELLPGCISRDVLSELVRQDINIASYKELLPRMNDIFIKIVTGRDAVAGHAEEDTI</sequence>
<evidence type="ECO:0000313" key="5">
    <source>
        <dbReference type="EMBL" id="MBO8472437.1"/>
    </source>
</evidence>
<evidence type="ECO:0000313" key="6">
    <source>
        <dbReference type="Proteomes" id="UP000823604"/>
    </source>
</evidence>
<dbReference type="SUPFAM" id="SSF52540">
    <property type="entry name" value="P-loop containing nucleoside triphosphate hydrolases"/>
    <property type="match status" value="1"/>
</dbReference>
<dbReference type="PROSITE" id="PS00211">
    <property type="entry name" value="ABC_TRANSPORTER_1"/>
    <property type="match status" value="1"/>
</dbReference>
<protein>
    <submittedName>
        <fullName evidence="5">ATP-binding cassette domain-containing protein</fullName>
    </submittedName>
</protein>
<dbReference type="InterPro" id="IPR003439">
    <property type="entry name" value="ABC_transporter-like_ATP-bd"/>
</dbReference>
<dbReference type="Pfam" id="PF13732">
    <property type="entry name" value="DrrA1-3_C"/>
    <property type="match status" value="1"/>
</dbReference>
<organism evidence="5 6">
    <name type="scientific">Candidatus Merdivivens pullicola</name>
    <dbReference type="NCBI Taxonomy" id="2840872"/>
    <lineage>
        <taxon>Bacteria</taxon>
        <taxon>Pseudomonadati</taxon>
        <taxon>Bacteroidota</taxon>
        <taxon>Bacteroidia</taxon>
        <taxon>Bacteroidales</taxon>
        <taxon>Muribaculaceae</taxon>
        <taxon>Muribaculaceae incertae sedis</taxon>
        <taxon>Candidatus Merdivivens</taxon>
    </lineage>
</organism>
<dbReference type="InterPro" id="IPR050763">
    <property type="entry name" value="ABC_transporter_ATP-binding"/>
</dbReference>